<sequence length="429" mass="48300">MGYTEDLRRQRWNYGLTFDRSMTSLTMMWLGDDLIKRDFDCPFWNSESLAQEHNKSHVLWMLVGLDNEGQRRNTVFPVVAKPTASLTVDTARQIPNPSIRKRLGGTLFLMIAKQITGAFGGGIPNPTQPPDHSLHESTSPERLLHFAPGARGPVSLQSHHGYQGTLTGPLPCCATVPGTWRCLSGITIGSAPVVRLMILFKTISTKVRGKTHLFPVAVHQHLKSNEYHRSISPASLSCFEVIGLSTIHLNIRPRNINIMTRLSDAIKDDHRKIEQAYRYILTSTTLEDKVRWRSELSLELARHCISEEQVLLPILTDRLADGESRSARNHTDRESLKEKICRLQAIPVDDDSFETELRALWVDLAAHVRDTDNQDVARLEECLTMTESEELARQFRLTMSLAPTRSNPSPDRGPPSQQITDFLATKTGP</sequence>
<protein>
    <submittedName>
        <fullName evidence="3">HHE domain-containing protein</fullName>
    </submittedName>
</protein>
<evidence type="ECO:0000256" key="1">
    <source>
        <dbReference type="SAM" id="MobiDB-lite"/>
    </source>
</evidence>
<dbReference type="InterPro" id="IPR012312">
    <property type="entry name" value="Hemerythrin-like"/>
</dbReference>
<name>A0A9Q8WG51_9PEZI</name>
<dbReference type="RefSeq" id="XP_049143006.1">
    <property type="nucleotide sequence ID" value="XM_049285863.1"/>
</dbReference>
<feature type="compositionally biased region" description="Polar residues" evidence="1">
    <location>
        <begin position="402"/>
        <end position="420"/>
    </location>
</feature>
<accession>A0A9Q8WG51</accession>
<dbReference type="PANTHER" id="PTHR35585">
    <property type="entry name" value="HHE DOMAIN PROTEIN (AFU_ORTHOLOGUE AFUA_4G00730)"/>
    <property type="match status" value="1"/>
</dbReference>
<evidence type="ECO:0000259" key="2">
    <source>
        <dbReference type="Pfam" id="PF01814"/>
    </source>
</evidence>
<dbReference type="Proteomes" id="UP000830671">
    <property type="component" value="Chromosome 3"/>
</dbReference>
<evidence type="ECO:0000313" key="4">
    <source>
        <dbReference type="Proteomes" id="UP000830671"/>
    </source>
</evidence>
<feature type="domain" description="Hemerythrin-like" evidence="2">
    <location>
        <begin position="263"/>
        <end position="375"/>
    </location>
</feature>
<reference evidence="3" key="1">
    <citation type="journal article" date="2021" name="Mol. Plant Microbe Interact.">
        <title>Complete Genome Sequence of the Plant-Pathogenic Fungus Colletotrichum lupini.</title>
        <authorList>
            <person name="Baroncelli R."/>
            <person name="Pensec F."/>
            <person name="Da Lio D."/>
            <person name="Boufleur T."/>
            <person name="Vicente I."/>
            <person name="Sarrocco S."/>
            <person name="Picot A."/>
            <person name="Baraldi E."/>
            <person name="Sukno S."/>
            <person name="Thon M."/>
            <person name="Le Floch G."/>
        </authorList>
    </citation>
    <scope>NUCLEOTIDE SEQUENCE</scope>
    <source>
        <strain evidence="3">IMI 504893</strain>
    </source>
</reference>
<organism evidence="3 4">
    <name type="scientific">Colletotrichum lupini</name>
    <dbReference type="NCBI Taxonomy" id="145971"/>
    <lineage>
        <taxon>Eukaryota</taxon>
        <taxon>Fungi</taxon>
        <taxon>Dikarya</taxon>
        <taxon>Ascomycota</taxon>
        <taxon>Pezizomycotina</taxon>
        <taxon>Sordariomycetes</taxon>
        <taxon>Hypocreomycetidae</taxon>
        <taxon>Glomerellales</taxon>
        <taxon>Glomerellaceae</taxon>
        <taxon>Colletotrichum</taxon>
        <taxon>Colletotrichum acutatum species complex</taxon>
    </lineage>
</organism>
<dbReference type="PANTHER" id="PTHR35585:SF1">
    <property type="entry name" value="HHE DOMAIN PROTEIN (AFU_ORTHOLOGUE AFUA_4G00730)"/>
    <property type="match status" value="1"/>
</dbReference>
<dbReference type="KEGG" id="clup:CLUP02_06866"/>
<dbReference type="AlphaFoldDB" id="A0A9Q8WG51"/>
<gene>
    <name evidence="3" type="ORF">CLUP02_06866</name>
</gene>
<keyword evidence="4" id="KW-1185">Reference proteome</keyword>
<dbReference type="GeneID" id="73340873"/>
<dbReference type="EMBL" id="CP019475">
    <property type="protein sequence ID" value="UQC81380.1"/>
    <property type="molecule type" value="Genomic_DNA"/>
</dbReference>
<feature type="region of interest" description="Disordered" evidence="1">
    <location>
        <begin position="402"/>
        <end position="429"/>
    </location>
</feature>
<evidence type="ECO:0000313" key="3">
    <source>
        <dbReference type="EMBL" id="UQC81380.1"/>
    </source>
</evidence>
<dbReference type="Pfam" id="PF01814">
    <property type="entry name" value="Hemerythrin"/>
    <property type="match status" value="1"/>
</dbReference>
<proteinExistence type="predicted"/>